<evidence type="ECO:0000256" key="1">
    <source>
        <dbReference type="SAM" id="Coils"/>
    </source>
</evidence>
<accession>A0A845BLP5</accession>
<feature type="region of interest" description="Disordered" evidence="2">
    <location>
        <begin position="445"/>
        <end position="470"/>
    </location>
</feature>
<keyword evidence="1" id="KW-0175">Coiled coil</keyword>
<dbReference type="EMBL" id="WSSB01000003">
    <property type="protein sequence ID" value="MXR36320.1"/>
    <property type="molecule type" value="Genomic_DNA"/>
</dbReference>
<feature type="coiled-coil region" evidence="1">
    <location>
        <begin position="366"/>
        <end position="393"/>
    </location>
</feature>
<dbReference type="InterPro" id="IPR057840">
    <property type="entry name" value="FimV_N"/>
</dbReference>
<proteinExistence type="predicted"/>
<protein>
    <recommendedName>
        <fullName evidence="3">FimV N-terminal domain-containing protein</fullName>
    </recommendedName>
</protein>
<evidence type="ECO:0000313" key="5">
    <source>
        <dbReference type="Proteomes" id="UP000467214"/>
    </source>
</evidence>
<comment type="caution">
    <text evidence="4">The sequence shown here is derived from an EMBL/GenBank/DDBJ whole genome shotgun (WGS) entry which is preliminary data.</text>
</comment>
<feature type="domain" description="FimV N-terminal" evidence="3">
    <location>
        <begin position="27"/>
        <end position="126"/>
    </location>
</feature>
<dbReference type="Proteomes" id="UP000467214">
    <property type="component" value="Unassembled WGS sequence"/>
</dbReference>
<name>A0A845BLP5_9NEIS</name>
<dbReference type="AlphaFoldDB" id="A0A845BLP5"/>
<gene>
    <name evidence="4" type="ORF">GQF02_04945</name>
</gene>
<dbReference type="RefSeq" id="WP_160795280.1">
    <property type="nucleotide sequence ID" value="NZ_WSSB01000003.1"/>
</dbReference>
<evidence type="ECO:0000256" key="2">
    <source>
        <dbReference type="SAM" id="MobiDB-lite"/>
    </source>
</evidence>
<organism evidence="4 5">
    <name type="scientific">Craterilacuibacter sinensis</name>
    <dbReference type="NCBI Taxonomy" id="2686017"/>
    <lineage>
        <taxon>Bacteria</taxon>
        <taxon>Pseudomonadati</taxon>
        <taxon>Pseudomonadota</taxon>
        <taxon>Betaproteobacteria</taxon>
        <taxon>Neisseriales</taxon>
        <taxon>Neisseriaceae</taxon>
        <taxon>Craterilacuibacter</taxon>
    </lineage>
</organism>
<evidence type="ECO:0000313" key="4">
    <source>
        <dbReference type="EMBL" id="MXR36320.1"/>
    </source>
</evidence>
<keyword evidence="5" id="KW-1185">Reference proteome</keyword>
<evidence type="ECO:0000259" key="3">
    <source>
        <dbReference type="Pfam" id="PF25800"/>
    </source>
</evidence>
<sequence>MSRLAFSELALALPLALGVLAAPLAQAGMGALKPLSAQGEPLQAEVALDLPEGAEGGAVRLAARHDYPLLQPYSVNASLLRFEINSDANGRPVVQLAGPALAGTDVLRFAIEYVWPGGRWVREYRLHGYNLPARPQPADADLSSPSLPFIDTPSDPALGRLFRLSKPAQALALKIELLGALASDKARTQAVFSVRGLDAAARTVLNGVRLEVEREDAQHFLLLTSPHPMGRHALSFELDAVFEGAKAGRRYSVLPATAAARPLHYRVVAGDSAFALARRFYPARSPDKAVRALLAANAQAFVAGDANRLRAGALLRLPDISARAAAPSPTVAAKLAPPAPAPAPAAEPVAVTADIEAQVAADKVLAEHKLVQLQQAQARLAALEKEVVRLSALSLPEGSGAVEDASLDEELARWLAGGTGGIAVMSLLAWQLARRNRARLGGRVQTAVQAAPRRPEEPEPDIAAAPESEPDERLQQLQQLALNGERVAFAALAHQVLADSAGQGEEWAAVVRMGQGLDPENALYRMAEPDVAAPEQVAQTDSAELALARLFAEMGERDGAADLARDVRAAD</sequence>
<reference evidence="4 5" key="1">
    <citation type="submission" date="2019-12" db="EMBL/GenBank/DDBJ databases">
        <title>Neisseriaceae gen. nov. sp. Genome sequencing and assembly.</title>
        <authorList>
            <person name="Liu Z."/>
            <person name="Li A."/>
        </authorList>
    </citation>
    <scope>NUCLEOTIDE SEQUENCE [LARGE SCALE GENOMIC DNA]</scope>
    <source>
        <strain evidence="4 5">B2N2-7</strain>
    </source>
</reference>
<dbReference type="Pfam" id="PF25800">
    <property type="entry name" value="FimV_N"/>
    <property type="match status" value="1"/>
</dbReference>